<sequence>MKHTFFVVDNHVIQLILRFITFQGAITFRIHRVLIPPVIKSTIHEER</sequence>
<dbReference type="AlphaFoldDB" id="A0A3P8CBU8"/>
<gene>
    <name evidence="1" type="ORF">HPLM_LOCUS20235</name>
</gene>
<name>A0A3P8CBU8_HAEPC</name>
<accession>A0A3P8CBU8</accession>
<dbReference type="EMBL" id="UZAF01021983">
    <property type="protein sequence ID" value="VDO82305.1"/>
    <property type="molecule type" value="Genomic_DNA"/>
</dbReference>
<proteinExistence type="predicted"/>
<reference evidence="1 2" key="1">
    <citation type="submission" date="2018-11" db="EMBL/GenBank/DDBJ databases">
        <authorList>
            <consortium name="Pathogen Informatics"/>
        </authorList>
    </citation>
    <scope>NUCLEOTIDE SEQUENCE [LARGE SCALE GENOMIC DNA]</scope>
    <source>
        <strain evidence="1 2">MHpl1</strain>
    </source>
</reference>
<keyword evidence="2" id="KW-1185">Reference proteome</keyword>
<evidence type="ECO:0000313" key="1">
    <source>
        <dbReference type="EMBL" id="VDO82305.1"/>
    </source>
</evidence>
<protein>
    <submittedName>
        <fullName evidence="1">Uncharacterized protein</fullName>
    </submittedName>
</protein>
<evidence type="ECO:0000313" key="2">
    <source>
        <dbReference type="Proteomes" id="UP000268014"/>
    </source>
</evidence>
<dbReference type="Proteomes" id="UP000268014">
    <property type="component" value="Unassembled WGS sequence"/>
</dbReference>
<organism evidence="1 2">
    <name type="scientific">Haemonchus placei</name>
    <name type="common">Barber's pole worm</name>
    <dbReference type="NCBI Taxonomy" id="6290"/>
    <lineage>
        <taxon>Eukaryota</taxon>
        <taxon>Metazoa</taxon>
        <taxon>Ecdysozoa</taxon>
        <taxon>Nematoda</taxon>
        <taxon>Chromadorea</taxon>
        <taxon>Rhabditida</taxon>
        <taxon>Rhabditina</taxon>
        <taxon>Rhabditomorpha</taxon>
        <taxon>Strongyloidea</taxon>
        <taxon>Trichostrongylidae</taxon>
        <taxon>Haemonchus</taxon>
    </lineage>
</organism>